<dbReference type="AlphaFoldDB" id="A0AAN8CWM4"/>
<dbReference type="EMBL" id="JAULUE010002048">
    <property type="protein sequence ID" value="KAK5909735.1"/>
    <property type="molecule type" value="Genomic_DNA"/>
</dbReference>
<reference evidence="2 3" key="1">
    <citation type="journal article" date="2023" name="Mol. Biol. Evol.">
        <title>Genomics of Secondarily Temperate Adaptation in the Only Non-Antarctic Icefish.</title>
        <authorList>
            <person name="Rivera-Colon A.G."/>
            <person name="Rayamajhi N."/>
            <person name="Minhas B.F."/>
            <person name="Madrigal G."/>
            <person name="Bilyk K.T."/>
            <person name="Yoon V."/>
            <person name="Hune M."/>
            <person name="Gregory S."/>
            <person name="Cheng C.H.C."/>
            <person name="Catchen J.M."/>
        </authorList>
    </citation>
    <scope>NUCLEOTIDE SEQUENCE [LARGE SCALE GENOMIC DNA]</scope>
    <source>
        <strain evidence="2">JC2023a</strain>
    </source>
</reference>
<proteinExistence type="predicted"/>
<feature type="region of interest" description="Disordered" evidence="1">
    <location>
        <begin position="31"/>
        <end position="59"/>
    </location>
</feature>
<gene>
    <name evidence="2" type="ORF">CesoFtcFv8_003638</name>
</gene>
<evidence type="ECO:0000313" key="2">
    <source>
        <dbReference type="EMBL" id="KAK5909735.1"/>
    </source>
</evidence>
<protein>
    <submittedName>
        <fullName evidence="2">Uncharacterized protein</fullName>
    </submittedName>
</protein>
<dbReference type="Proteomes" id="UP001335648">
    <property type="component" value="Unassembled WGS sequence"/>
</dbReference>
<organism evidence="2 3">
    <name type="scientific">Champsocephalus esox</name>
    <name type="common">pike icefish</name>
    <dbReference type="NCBI Taxonomy" id="159716"/>
    <lineage>
        <taxon>Eukaryota</taxon>
        <taxon>Metazoa</taxon>
        <taxon>Chordata</taxon>
        <taxon>Craniata</taxon>
        <taxon>Vertebrata</taxon>
        <taxon>Euteleostomi</taxon>
        <taxon>Actinopterygii</taxon>
        <taxon>Neopterygii</taxon>
        <taxon>Teleostei</taxon>
        <taxon>Neoteleostei</taxon>
        <taxon>Acanthomorphata</taxon>
        <taxon>Eupercaria</taxon>
        <taxon>Perciformes</taxon>
        <taxon>Notothenioidei</taxon>
        <taxon>Channichthyidae</taxon>
        <taxon>Champsocephalus</taxon>
    </lineage>
</organism>
<sequence length="73" mass="8078">MHVIVKLLYNTGPWVTLCTLSPHVLIDKQQKTPAAPPPLLSASVVKDSKQSQSGKDARTKAEVMQELINALWR</sequence>
<evidence type="ECO:0000256" key="1">
    <source>
        <dbReference type="SAM" id="MobiDB-lite"/>
    </source>
</evidence>
<comment type="caution">
    <text evidence="2">The sequence shown here is derived from an EMBL/GenBank/DDBJ whole genome shotgun (WGS) entry which is preliminary data.</text>
</comment>
<evidence type="ECO:0000313" key="3">
    <source>
        <dbReference type="Proteomes" id="UP001335648"/>
    </source>
</evidence>
<name>A0AAN8CWM4_9TELE</name>
<keyword evidence="3" id="KW-1185">Reference proteome</keyword>
<accession>A0AAN8CWM4</accession>